<evidence type="ECO:0000256" key="5">
    <source>
        <dbReference type="ARBA" id="ARBA00023136"/>
    </source>
</evidence>
<dbReference type="STRING" id="320771.Cflav_PD3850"/>
<dbReference type="InterPro" id="IPR003918">
    <property type="entry name" value="NADH_UbQ_OxRdtase"/>
</dbReference>
<keyword evidence="3 6" id="KW-0812">Transmembrane</keyword>
<evidence type="ECO:0000256" key="3">
    <source>
        <dbReference type="ARBA" id="ARBA00022692"/>
    </source>
</evidence>
<evidence type="ECO:0000313" key="9">
    <source>
        <dbReference type="EMBL" id="EEF61133.1"/>
    </source>
</evidence>
<keyword evidence="4 7" id="KW-1133">Transmembrane helix</keyword>
<name>B9XFX1_PEDPL</name>
<protein>
    <submittedName>
        <fullName evidence="9">Proton-translocating NADH-quinone oxidoreductase, chain M</fullName>
        <ecNumber evidence="9">1.6.5.11</ecNumber>
    </submittedName>
</protein>
<dbReference type="EC" id="1.6.5.11" evidence="9"/>
<dbReference type="AlphaFoldDB" id="B9XFX1"/>
<dbReference type="PANTHER" id="PTHR43507">
    <property type="entry name" value="NADH-UBIQUINONE OXIDOREDUCTASE CHAIN 4"/>
    <property type="match status" value="1"/>
</dbReference>
<keyword evidence="5 7" id="KW-0472">Membrane</keyword>
<feature type="transmembrane region" description="Helical" evidence="7">
    <location>
        <begin position="160"/>
        <end position="181"/>
    </location>
</feature>
<feature type="transmembrane region" description="Helical" evidence="7">
    <location>
        <begin position="71"/>
        <end position="96"/>
    </location>
</feature>
<dbReference type="Proteomes" id="UP000003688">
    <property type="component" value="Unassembled WGS sequence"/>
</dbReference>
<comment type="subcellular location">
    <subcellularLocation>
        <location evidence="1">Endomembrane system</location>
        <topology evidence="1">Multi-pass membrane protein</topology>
    </subcellularLocation>
    <subcellularLocation>
        <location evidence="6">Membrane</location>
        <topology evidence="6">Multi-pass membrane protein</topology>
    </subcellularLocation>
</comment>
<dbReference type="PANTHER" id="PTHR43507:SF4">
    <property type="entry name" value="PROTON-TRANSLOCATING NADH-QUINONE OXIDOREDUCTASE, CHAIN M"/>
    <property type="match status" value="1"/>
</dbReference>
<evidence type="ECO:0000256" key="1">
    <source>
        <dbReference type="ARBA" id="ARBA00004127"/>
    </source>
</evidence>
<feature type="transmembrane region" description="Helical" evidence="7">
    <location>
        <begin position="271"/>
        <end position="289"/>
    </location>
</feature>
<feature type="transmembrane region" description="Helical" evidence="7">
    <location>
        <begin position="6"/>
        <end position="24"/>
    </location>
</feature>
<dbReference type="GO" id="GO:0016020">
    <property type="term" value="C:membrane"/>
    <property type="evidence" value="ECO:0007669"/>
    <property type="project" value="UniProtKB-SubCell"/>
</dbReference>
<evidence type="ECO:0000313" key="10">
    <source>
        <dbReference type="Proteomes" id="UP000003688"/>
    </source>
</evidence>
<feature type="transmembrane region" description="Helical" evidence="7">
    <location>
        <begin position="403"/>
        <end position="422"/>
    </location>
</feature>
<feature type="transmembrane region" description="Helical" evidence="7">
    <location>
        <begin position="231"/>
        <end position="251"/>
    </location>
</feature>
<evidence type="ECO:0000259" key="8">
    <source>
        <dbReference type="Pfam" id="PF00361"/>
    </source>
</evidence>
<sequence precursor="true">MLAWTIYISFIGVFVLLLLPAGAVRAARKVALLAAVLGLLGGISGILQHKAPTEIDTITKVPWVPSLGIEYFLGADGISLTLVLLTGIAAVVGILFSWNIEHRAKEFFAFYLALIGGVYGVFLSFDLFLLFVFYELAIIPKYFLIAIWGSTNKEYGAMKLALYSFLGSAMVLIGLVATYVMSPVKTMNLLELAKYAFPESFQHWAFPLVFVGFAILAGLWPFHTWAPTGHVAAPTAASMLLAGVVMKLGAYGALRVAMTLFPQGLAIWKDVIGLLAVIGIVYGAMVALVQKDFKFVIGYSSVSHMGFVLLGLLTLNTIGWSGAVLQMFSHGIIAGLLFGVVGRMVYDRTHTRELPVLKKLGLSKALPFAACTFALASLASMGMPGFSGFAAELQVLIGAWKAFPVYAVLAGFGVLVGVAYTLRVLQLSFFNDPTPAIEGEAGEATHPLPTISVPERLGAAILLGITIVIGIYPKLLLDLIGPSFDSPLFEGLRKGAGL</sequence>
<proteinExistence type="inferred from homology"/>
<feature type="transmembrane region" description="Helical" evidence="7">
    <location>
        <begin position="108"/>
        <end position="125"/>
    </location>
</feature>
<dbReference type="OrthoDB" id="9807568at2"/>
<dbReference type="GO" id="GO:0008137">
    <property type="term" value="F:NADH dehydrogenase (ubiquinone) activity"/>
    <property type="evidence" value="ECO:0007669"/>
    <property type="project" value="InterPro"/>
</dbReference>
<evidence type="ECO:0000256" key="6">
    <source>
        <dbReference type="RuleBase" id="RU000320"/>
    </source>
</evidence>
<dbReference type="RefSeq" id="WP_007414717.1">
    <property type="nucleotide sequence ID" value="NZ_ABOX02000011.1"/>
</dbReference>
<evidence type="ECO:0000256" key="2">
    <source>
        <dbReference type="ARBA" id="ARBA00009025"/>
    </source>
</evidence>
<dbReference type="NCBIfam" id="TIGR01972">
    <property type="entry name" value="NDH_I_M"/>
    <property type="match status" value="1"/>
</dbReference>
<dbReference type="GO" id="GO:0042773">
    <property type="term" value="P:ATP synthesis coupled electron transport"/>
    <property type="evidence" value="ECO:0007669"/>
    <property type="project" value="InterPro"/>
</dbReference>
<keyword evidence="9" id="KW-0560">Oxidoreductase</keyword>
<feature type="transmembrane region" description="Helical" evidence="7">
    <location>
        <begin position="131"/>
        <end position="148"/>
    </location>
</feature>
<dbReference type="GO" id="GO:0015990">
    <property type="term" value="P:electron transport coupled proton transport"/>
    <property type="evidence" value="ECO:0007669"/>
    <property type="project" value="TreeGrafter"/>
</dbReference>
<dbReference type="Pfam" id="PF00361">
    <property type="entry name" value="Proton_antipo_M"/>
    <property type="match status" value="1"/>
</dbReference>
<feature type="transmembrane region" description="Helical" evidence="7">
    <location>
        <begin position="296"/>
        <end position="315"/>
    </location>
</feature>
<feature type="transmembrane region" description="Helical" evidence="7">
    <location>
        <begin position="327"/>
        <end position="346"/>
    </location>
</feature>
<dbReference type="GO" id="GO:0003954">
    <property type="term" value="F:NADH dehydrogenase activity"/>
    <property type="evidence" value="ECO:0007669"/>
    <property type="project" value="TreeGrafter"/>
</dbReference>
<comment type="similarity">
    <text evidence="2">Belongs to the complex I subunit 4 family.</text>
</comment>
<organism evidence="9 10">
    <name type="scientific">Pedosphaera parvula (strain Ellin514)</name>
    <dbReference type="NCBI Taxonomy" id="320771"/>
    <lineage>
        <taxon>Bacteria</taxon>
        <taxon>Pseudomonadati</taxon>
        <taxon>Verrucomicrobiota</taxon>
        <taxon>Pedosphaerae</taxon>
        <taxon>Pedosphaerales</taxon>
        <taxon>Pedosphaeraceae</taxon>
        <taxon>Pedosphaera</taxon>
    </lineage>
</organism>
<feature type="transmembrane region" description="Helical" evidence="7">
    <location>
        <begin position="201"/>
        <end position="219"/>
    </location>
</feature>
<dbReference type="PRINTS" id="PR01437">
    <property type="entry name" value="NUOXDRDTASE4"/>
</dbReference>
<feature type="transmembrane region" description="Helical" evidence="7">
    <location>
        <begin position="31"/>
        <end position="51"/>
    </location>
</feature>
<keyword evidence="10" id="KW-1185">Reference proteome</keyword>
<accession>B9XFX1</accession>
<reference evidence="9 10" key="1">
    <citation type="journal article" date="2011" name="J. Bacteriol.">
        <title>Genome sequence of 'Pedosphaera parvula' Ellin514, an aerobic Verrucomicrobial isolate from pasture soil.</title>
        <authorList>
            <person name="Kant R."/>
            <person name="van Passel M.W."/>
            <person name="Sangwan P."/>
            <person name="Palva A."/>
            <person name="Lucas S."/>
            <person name="Copeland A."/>
            <person name="Lapidus A."/>
            <person name="Glavina Del Rio T."/>
            <person name="Dalin E."/>
            <person name="Tice H."/>
            <person name="Bruce D."/>
            <person name="Goodwin L."/>
            <person name="Pitluck S."/>
            <person name="Chertkov O."/>
            <person name="Larimer F.W."/>
            <person name="Land M.L."/>
            <person name="Hauser L."/>
            <person name="Brettin T.S."/>
            <person name="Detter J.C."/>
            <person name="Han S."/>
            <person name="de Vos W.M."/>
            <person name="Janssen P.H."/>
            <person name="Smidt H."/>
        </authorList>
    </citation>
    <scope>NUCLEOTIDE SEQUENCE [LARGE SCALE GENOMIC DNA]</scope>
    <source>
        <strain evidence="9 10">Ellin514</strain>
    </source>
</reference>
<dbReference type="GO" id="GO:0048039">
    <property type="term" value="F:ubiquinone binding"/>
    <property type="evidence" value="ECO:0007669"/>
    <property type="project" value="TreeGrafter"/>
</dbReference>
<dbReference type="EMBL" id="ABOX02000011">
    <property type="protein sequence ID" value="EEF61133.1"/>
    <property type="molecule type" value="Genomic_DNA"/>
</dbReference>
<comment type="caution">
    <text evidence="9">The sequence shown here is derived from an EMBL/GenBank/DDBJ whole genome shotgun (WGS) entry which is preliminary data.</text>
</comment>
<dbReference type="InterPro" id="IPR010227">
    <property type="entry name" value="NADH_Q_OxRdtase_chainM/4"/>
</dbReference>
<dbReference type="InterPro" id="IPR001750">
    <property type="entry name" value="ND/Mrp_TM"/>
</dbReference>
<dbReference type="GO" id="GO:0012505">
    <property type="term" value="C:endomembrane system"/>
    <property type="evidence" value="ECO:0007669"/>
    <property type="project" value="UniProtKB-SubCell"/>
</dbReference>
<gene>
    <name evidence="9" type="ORF">Cflav_PD3850</name>
</gene>
<evidence type="ECO:0000256" key="7">
    <source>
        <dbReference type="SAM" id="Phobius"/>
    </source>
</evidence>
<feature type="transmembrane region" description="Helical" evidence="7">
    <location>
        <begin position="457"/>
        <end position="477"/>
    </location>
</feature>
<feature type="transmembrane region" description="Helical" evidence="7">
    <location>
        <begin position="366"/>
        <end position="391"/>
    </location>
</feature>
<evidence type="ECO:0000256" key="4">
    <source>
        <dbReference type="ARBA" id="ARBA00022989"/>
    </source>
</evidence>
<feature type="domain" description="NADH:quinone oxidoreductase/Mrp antiporter transmembrane" evidence="8">
    <location>
        <begin position="125"/>
        <end position="412"/>
    </location>
</feature>